<dbReference type="Gene3D" id="3.40.50.300">
    <property type="entry name" value="P-loop containing nucleotide triphosphate hydrolases"/>
    <property type="match status" value="1"/>
</dbReference>
<dbReference type="Pfam" id="PF07724">
    <property type="entry name" value="AAA_2"/>
    <property type="match status" value="1"/>
</dbReference>
<evidence type="ECO:0000256" key="1">
    <source>
        <dbReference type="ARBA" id="ARBA00022741"/>
    </source>
</evidence>
<feature type="domain" description="Clp ATPase C-terminal" evidence="7">
    <location>
        <begin position="326"/>
        <end position="413"/>
    </location>
</feature>
<dbReference type="AlphaFoldDB" id="A0A1I1YD91"/>
<dbReference type="RefSeq" id="WP_093912723.1">
    <property type="nucleotide sequence ID" value="NZ_FONL01000002.1"/>
</dbReference>
<dbReference type="NCBIfam" id="NF003745">
    <property type="entry name" value="PRK05342.1"/>
    <property type="match status" value="1"/>
</dbReference>
<sequence>MKERCSFCGTEESDAVLLIGKRNRNAYICETCWKTVGMLMGKVPKPTTHRDNAVKNEPGRNNNWGSLSPVKIKQHLDQYIIGQDYAKKVLSVAVYNHYKSLDAMKEETDKNGKTEVEKSNILMVGPTGVGKTAIIKALAKMLQVPFAISDATTMTSSGYVGDDPDTCIQRLLQAAEGDVKKAETGIVYIDEIDKIASKGDSRSHRDVGGEGVQQALLKIIEGSVVDGVWDDNNNEYVDIDTSHILFIVGGAFAGIDGIIRERITEPETRHPAGFCSEDGQKQDKQNNRDVSFNSVIDRIVQEDLHEFGMIPELLGRLPVIAPLHELEREDFCRILTEPRNALVKQYQEIFRRDNIDLAFSRDALEAIADKAVQSGTGARGLRSIMEQVLLDKMYNIRENTAGSRLLVTRAEVLNTSSHSARQQNVC</sequence>
<dbReference type="InterPro" id="IPR004487">
    <property type="entry name" value="Clp_protease_ATP-bd_su_ClpX"/>
</dbReference>
<dbReference type="PANTHER" id="PTHR48102:SF7">
    <property type="entry name" value="ATP-DEPENDENT CLP PROTEASE ATP-BINDING SUBUNIT CLPX-LIKE, MITOCHONDRIAL"/>
    <property type="match status" value="1"/>
</dbReference>
<dbReference type="OrthoDB" id="2454695at2"/>
<organism evidence="8 9">
    <name type="scientific">Succiniclasticum ruminis DSM 9236</name>
    <dbReference type="NCBI Taxonomy" id="1123323"/>
    <lineage>
        <taxon>Bacteria</taxon>
        <taxon>Bacillati</taxon>
        <taxon>Bacillota</taxon>
        <taxon>Negativicutes</taxon>
        <taxon>Acidaminococcales</taxon>
        <taxon>Acidaminococcaceae</taxon>
        <taxon>Succiniclasticum</taxon>
    </lineage>
</organism>
<evidence type="ECO:0000313" key="8">
    <source>
        <dbReference type="EMBL" id="SFE17292.1"/>
    </source>
</evidence>
<dbReference type="GO" id="GO:0008270">
    <property type="term" value="F:zinc ion binding"/>
    <property type="evidence" value="ECO:0007669"/>
    <property type="project" value="InterPro"/>
</dbReference>
<dbReference type="InterPro" id="IPR019489">
    <property type="entry name" value="Clp_ATPase_C"/>
</dbReference>
<dbReference type="GO" id="GO:0008233">
    <property type="term" value="F:peptidase activity"/>
    <property type="evidence" value="ECO:0007669"/>
    <property type="project" value="UniProtKB-KW"/>
</dbReference>
<keyword evidence="1" id="KW-0547">Nucleotide-binding</keyword>
<dbReference type="GO" id="GO:0046983">
    <property type="term" value="F:protein dimerization activity"/>
    <property type="evidence" value="ECO:0007669"/>
    <property type="project" value="InterPro"/>
</dbReference>
<evidence type="ECO:0000313" key="9">
    <source>
        <dbReference type="Proteomes" id="UP000198896"/>
    </source>
</evidence>
<dbReference type="GO" id="GO:0005524">
    <property type="term" value="F:ATP binding"/>
    <property type="evidence" value="ECO:0007669"/>
    <property type="project" value="UniProtKB-KW"/>
</dbReference>
<evidence type="ECO:0000256" key="3">
    <source>
        <dbReference type="ARBA" id="ARBA00022840"/>
    </source>
</evidence>
<evidence type="ECO:0000256" key="4">
    <source>
        <dbReference type="ARBA" id="ARBA00023186"/>
    </source>
</evidence>
<keyword evidence="8" id="KW-0378">Hydrolase</keyword>
<feature type="domain" description="ATP-dependent Clp protease ATP-binding subunit ClpX zinc ribbon" evidence="6">
    <location>
        <begin position="2"/>
        <end position="43"/>
    </location>
</feature>
<dbReference type="EMBL" id="FONL01000002">
    <property type="protein sequence ID" value="SFE17292.1"/>
    <property type="molecule type" value="Genomic_DNA"/>
</dbReference>
<dbReference type="NCBIfam" id="TIGR00382">
    <property type="entry name" value="clpX"/>
    <property type="match status" value="1"/>
</dbReference>
<dbReference type="Proteomes" id="UP000198896">
    <property type="component" value="Unassembled WGS sequence"/>
</dbReference>
<dbReference type="Pfam" id="PF06689">
    <property type="entry name" value="zf-C4_ClpX"/>
    <property type="match status" value="1"/>
</dbReference>
<dbReference type="InterPro" id="IPR003593">
    <property type="entry name" value="AAA+_ATPase"/>
</dbReference>
<dbReference type="SMART" id="SM00382">
    <property type="entry name" value="AAA"/>
    <property type="match status" value="1"/>
</dbReference>
<gene>
    <name evidence="8" type="ORF">SAMN05216245_102142</name>
</gene>
<evidence type="ECO:0000259" key="6">
    <source>
        <dbReference type="SMART" id="SM00994"/>
    </source>
</evidence>
<proteinExistence type="predicted"/>
<feature type="domain" description="AAA+ ATPase" evidence="5">
    <location>
        <begin position="117"/>
        <end position="274"/>
    </location>
</feature>
<dbReference type="InterPro" id="IPR003959">
    <property type="entry name" value="ATPase_AAA_core"/>
</dbReference>
<dbReference type="Pfam" id="PF10431">
    <property type="entry name" value="ClpB_D2-small"/>
    <property type="match status" value="1"/>
</dbReference>
<dbReference type="FunFam" id="1.10.8.60:FF:000002">
    <property type="entry name" value="ATP-dependent Clp protease ATP-binding subunit ClpX"/>
    <property type="match status" value="1"/>
</dbReference>
<keyword evidence="4" id="KW-0143">Chaperone</keyword>
<evidence type="ECO:0000256" key="2">
    <source>
        <dbReference type="ARBA" id="ARBA00022833"/>
    </source>
</evidence>
<dbReference type="PROSITE" id="PS00676">
    <property type="entry name" value="SIGMA54_INTERACT_2"/>
    <property type="match status" value="1"/>
</dbReference>
<dbReference type="SUPFAM" id="SSF52540">
    <property type="entry name" value="P-loop containing nucleoside triphosphate hydrolases"/>
    <property type="match status" value="1"/>
</dbReference>
<dbReference type="SMART" id="SM01086">
    <property type="entry name" value="ClpB_D2-small"/>
    <property type="match status" value="1"/>
</dbReference>
<dbReference type="PANTHER" id="PTHR48102">
    <property type="entry name" value="ATP-DEPENDENT CLP PROTEASE ATP-BINDING SUBUNIT CLPX-LIKE, MITOCHONDRIAL-RELATED"/>
    <property type="match status" value="1"/>
</dbReference>
<reference evidence="8 9" key="1">
    <citation type="submission" date="2016-10" db="EMBL/GenBank/DDBJ databases">
        <authorList>
            <person name="de Groot N.N."/>
        </authorList>
    </citation>
    <scope>NUCLEOTIDE SEQUENCE [LARGE SCALE GENOMIC DNA]</scope>
    <source>
        <strain evidence="8 9">DSM 9236</strain>
    </source>
</reference>
<dbReference type="GO" id="GO:0051603">
    <property type="term" value="P:proteolysis involved in protein catabolic process"/>
    <property type="evidence" value="ECO:0007669"/>
    <property type="project" value="TreeGrafter"/>
</dbReference>
<keyword evidence="2" id="KW-0862">Zinc</keyword>
<keyword evidence="8" id="KW-0645">Protease</keyword>
<dbReference type="GO" id="GO:0140662">
    <property type="term" value="F:ATP-dependent protein folding chaperone"/>
    <property type="evidence" value="ECO:0007669"/>
    <property type="project" value="InterPro"/>
</dbReference>
<evidence type="ECO:0000259" key="5">
    <source>
        <dbReference type="SMART" id="SM00382"/>
    </source>
</evidence>
<dbReference type="InterPro" id="IPR010603">
    <property type="entry name" value="Znf_CppX_C4"/>
</dbReference>
<dbReference type="InterPro" id="IPR027417">
    <property type="entry name" value="P-loop_NTPase"/>
</dbReference>
<keyword evidence="9" id="KW-1185">Reference proteome</keyword>
<dbReference type="InterPro" id="IPR025943">
    <property type="entry name" value="Sigma_54_int_dom_ATP-bd_2"/>
</dbReference>
<protein>
    <submittedName>
        <fullName evidence="8">ATP-dependent Clp protease ATP-binding subunit ClpX</fullName>
    </submittedName>
</protein>
<keyword evidence="3 8" id="KW-0067">ATP-binding</keyword>
<evidence type="ECO:0000259" key="7">
    <source>
        <dbReference type="SMART" id="SM01086"/>
    </source>
</evidence>
<dbReference type="GO" id="GO:0016887">
    <property type="term" value="F:ATP hydrolysis activity"/>
    <property type="evidence" value="ECO:0007669"/>
    <property type="project" value="InterPro"/>
</dbReference>
<dbReference type="Gene3D" id="1.10.8.60">
    <property type="match status" value="1"/>
</dbReference>
<accession>A0A1I1YD91</accession>
<dbReference type="InterPro" id="IPR050052">
    <property type="entry name" value="ATP-dep_Clp_protease_ClpX"/>
</dbReference>
<dbReference type="STRING" id="1123323.SAMN05216245_102142"/>
<name>A0A1I1YD91_9FIRM</name>
<dbReference type="SMART" id="SM00994">
    <property type="entry name" value="zf-C4_ClpX"/>
    <property type="match status" value="1"/>
</dbReference>
<dbReference type="GO" id="GO:0051082">
    <property type="term" value="F:unfolded protein binding"/>
    <property type="evidence" value="ECO:0007669"/>
    <property type="project" value="InterPro"/>
</dbReference>